<evidence type="ECO:0000313" key="2">
    <source>
        <dbReference type="EMBL" id="TNN76853.1"/>
    </source>
</evidence>
<comment type="caution">
    <text evidence="2">The sequence shown here is derived from an EMBL/GenBank/DDBJ whole genome shotgun (WGS) entry which is preliminary data.</text>
</comment>
<feature type="compositionally biased region" description="Basic and acidic residues" evidence="1">
    <location>
        <begin position="25"/>
        <end position="39"/>
    </location>
</feature>
<dbReference type="EMBL" id="SRLO01000089">
    <property type="protein sequence ID" value="TNN76853.1"/>
    <property type="molecule type" value="Genomic_DNA"/>
</dbReference>
<accession>A0A4Z2II34</accession>
<gene>
    <name evidence="2" type="ORF">EYF80_012906</name>
</gene>
<feature type="region of interest" description="Disordered" evidence="1">
    <location>
        <begin position="126"/>
        <end position="150"/>
    </location>
</feature>
<keyword evidence="3" id="KW-1185">Reference proteome</keyword>
<dbReference type="AlphaFoldDB" id="A0A4Z2II34"/>
<name>A0A4Z2II34_9TELE</name>
<organism evidence="2 3">
    <name type="scientific">Liparis tanakae</name>
    <name type="common">Tanaka's snailfish</name>
    <dbReference type="NCBI Taxonomy" id="230148"/>
    <lineage>
        <taxon>Eukaryota</taxon>
        <taxon>Metazoa</taxon>
        <taxon>Chordata</taxon>
        <taxon>Craniata</taxon>
        <taxon>Vertebrata</taxon>
        <taxon>Euteleostomi</taxon>
        <taxon>Actinopterygii</taxon>
        <taxon>Neopterygii</taxon>
        <taxon>Teleostei</taxon>
        <taxon>Neoteleostei</taxon>
        <taxon>Acanthomorphata</taxon>
        <taxon>Eupercaria</taxon>
        <taxon>Perciformes</taxon>
        <taxon>Cottioidei</taxon>
        <taxon>Cottales</taxon>
        <taxon>Liparidae</taxon>
        <taxon>Liparis</taxon>
    </lineage>
</organism>
<evidence type="ECO:0000313" key="3">
    <source>
        <dbReference type="Proteomes" id="UP000314294"/>
    </source>
</evidence>
<reference evidence="2 3" key="1">
    <citation type="submission" date="2019-03" db="EMBL/GenBank/DDBJ databases">
        <title>First draft genome of Liparis tanakae, snailfish: a comprehensive survey of snailfish specific genes.</title>
        <authorList>
            <person name="Kim W."/>
            <person name="Song I."/>
            <person name="Jeong J.-H."/>
            <person name="Kim D."/>
            <person name="Kim S."/>
            <person name="Ryu S."/>
            <person name="Song J.Y."/>
            <person name="Lee S.K."/>
        </authorList>
    </citation>
    <scope>NUCLEOTIDE SEQUENCE [LARGE SCALE GENOMIC DNA]</scope>
    <source>
        <tissue evidence="2">Muscle</tissue>
    </source>
</reference>
<proteinExistence type="predicted"/>
<sequence length="150" mass="16705">MRESSSRKGDPVWALRGCDRPVSNRRTDGWTDGREEGRLHSKPPRTLAVSRSVTDERETKVTCQQKDASIFKSPSSVSYSTSSSVFTVDIASSPGAPPRRADGLRLRLGGRKHAGRDRDGLRLVNRHEAGDTRRLPTRKTGISVKKDKHR</sequence>
<feature type="region of interest" description="Disordered" evidence="1">
    <location>
        <begin position="1"/>
        <end position="61"/>
    </location>
</feature>
<dbReference type="Proteomes" id="UP000314294">
    <property type="component" value="Unassembled WGS sequence"/>
</dbReference>
<feature type="compositionally biased region" description="Basic and acidic residues" evidence="1">
    <location>
        <begin position="1"/>
        <end position="10"/>
    </location>
</feature>
<evidence type="ECO:0000256" key="1">
    <source>
        <dbReference type="SAM" id="MobiDB-lite"/>
    </source>
</evidence>
<protein>
    <submittedName>
        <fullName evidence="2">Uncharacterized protein</fullName>
    </submittedName>
</protein>